<keyword evidence="2" id="KW-1185">Reference proteome</keyword>
<evidence type="ECO:0000313" key="1">
    <source>
        <dbReference type="EMBL" id="TCJ95723.1"/>
    </source>
</evidence>
<accession>A0A4R1FMB0</accession>
<reference evidence="1 2" key="1">
    <citation type="submission" date="2019-03" db="EMBL/GenBank/DDBJ databases">
        <title>Genomic Encyclopedia of Type Strains, Phase IV (KMG-IV): sequencing the most valuable type-strain genomes for metagenomic binning, comparative biology and taxonomic classification.</title>
        <authorList>
            <person name="Goeker M."/>
        </authorList>
    </citation>
    <scope>NUCLEOTIDE SEQUENCE [LARGE SCALE GENOMIC DNA]</scope>
    <source>
        <strain evidence="1 2">DSM 44684</strain>
    </source>
</reference>
<dbReference type="EMBL" id="SMFR01000003">
    <property type="protein sequence ID" value="TCJ95723.1"/>
    <property type="molecule type" value="Genomic_DNA"/>
</dbReference>
<comment type="caution">
    <text evidence="1">The sequence shown here is derived from an EMBL/GenBank/DDBJ whole genome shotgun (WGS) entry which is preliminary data.</text>
</comment>
<dbReference type="RefSeq" id="WP_084472916.1">
    <property type="nucleotide sequence ID" value="NZ_SMFR01000003.1"/>
</dbReference>
<sequence>MTVIETSPWIFIALEVALTGGAEGTSIQVDGDRSVEFNNSILADAVAKRAGIDRFDFQRYYKGSDARRIWKALDEEYRLNKPWFTPERWTDLQDERE</sequence>
<proteinExistence type="predicted"/>
<evidence type="ECO:0000313" key="2">
    <source>
        <dbReference type="Proteomes" id="UP000294856"/>
    </source>
</evidence>
<protein>
    <submittedName>
        <fullName evidence="1">Uncharacterized protein</fullName>
    </submittedName>
</protein>
<name>A0A4R1FMB0_9NOCA</name>
<dbReference type="OrthoDB" id="4474114at2"/>
<dbReference type="AlphaFoldDB" id="A0A4R1FMB0"/>
<gene>
    <name evidence="1" type="ORF">DFR71_4640</name>
</gene>
<organism evidence="1 2">
    <name type="scientific">Nocardia alba</name>
    <dbReference type="NCBI Taxonomy" id="225051"/>
    <lineage>
        <taxon>Bacteria</taxon>
        <taxon>Bacillati</taxon>
        <taxon>Actinomycetota</taxon>
        <taxon>Actinomycetes</taxon>
        <taxon>Mycobacteriales</taxon>
        <taxon>Nocardiaceae</taxon>
        <taxon>Nocardia</taxon>
    </lineage>
</organism>
<dbReference type="Proteomes" id="UP000294856">
    <property type="component" value="Unassembled WGS sequence"/>
</dbReference>